<feature type="transmembrane region" description="Helical" evidence="11">
    <location>
        <begin position="264"/>
        <end position="289"/>
    </location>
</feature>
<evidence type="ECO:0000256" key="2">
    <source>
        <dbReference type="ARBA" id="ARBA00004141"/>
    </source>
</evidence>
<dbReference type="SMART" id="SM00213">
    <property type="entry name" value="UBQ"/>
    <property type="match status" value="1"/>
</dbReference>
<gene>
    <name evidence="14" type="primary">TMUB1</name>
</gene>
<reference evidence="14" key="1">
    <citation type="submission" date="2025-08" db="UniProtKB">
        <authorList>
            <consortium name="RefSeq"/>
        </authorList>
    </citation>
    <scope>IDENTIFICATION</scope>
</reference>
<evidence type="ECO:0000259" key="12">
    <source>
        <dbReference type="PROSITE" id="PS50053"/>
    </source>
</evidence>
<evidence type="ECO:0000256" key="4">
    <source>
        <dbReference type="ARBA" id="ARBA00022490"/>
    </source>
</evidence>
<dbReference type="RefSeq" id="XP_072858736.1">
    <property type="nucleotide sequence ID" value="XM_073002635.1"/>
</dbReference>
<dbReference type="GeneID" id="110082560"/>
<feature type="transmembrane region" description="Helical" evidence="11">
    <location>
        <begin position="236"/>
        <end position="258"/>
    </location>
</feature>
<feature type="transmembrane region" description="Helical" evidence="11">
    <location>
        <begin position="12"/>
        <end position="29"/>
    </location>
</feature>
<evidence type="ECO:0000256" key="7">
    <source>
        <dbReference type="ARBA" id="ARBA00023136"/>
    </source>
</evidence>
<dbReference type="InterPro" id="IPR029071">
    <property type="entry name" value="Ubiquitin-like_domsf"/>
</dbReference>
<keyword evidence="7 11" id="KW-0472">Membrane</keyword>
<accession>A0ABM5GM79</accession>
<evidence type="ECO:0000256" key="8">
    <source>
        <dbReference type="ARBA" id="ARBA00023242"/>
    </source>
</evidence>
<evidence type="ECO:0000256" key="10">
    <source>
        <dbReference type="SAM" id="MobiDB-lite"/>
    </source>
</evidence>
<dbReference type="PANTHER" id="PTHR14557">
    <property type="entry name" value="PROTEIN C7ORF21"/>
    <property type="match status" value="1"/>
</dbReference>
<dbReference type="SUPFAM" id="SSF54236">
    <property type="entry name" value="Ubiquitin-like"/>
    <property type="match status" value="1"/>
</dbReference>
<dbReference type="PANTHER" id="PTHR14557:SF3">
    <property type="entry name" value="TRANSMEMBRANE AND UBIQUITIN-LIKE DOMAIN-CONTAINING PROTEIN 1"/>
    <property type="match status" value="1"/>
</dbReference>
<keyword evidence="6 11" id="KW-1133">Transmembrane helix</keyword>
<evidence type="ECO:0000256" key="1">
    <source>
        <dbReference type="ARBA" id="ARBA00004123"/>
    </source>
</evidence>
<feature type="compositionally biased region" description="Basic and acidic residues" evidence="10">
    <location>
        <begin position="132"/>
        <end position="141"/>
    </location>
</feature>
<keyword evidence="5 11" id="KW-0812">Transmembrane</keyword>
<evidence type="ECO:0000256" key="6">
    <source>
        <dbReference type="ARBA" id="ARBA00022989"/>
    </source>
</evidence>
<comment type="subcellular location">
    <subcellularLocation>
        <location evidence="3">Cytoplasm</location>
    </subcellularLocation>
    <subcellularLocation>
        <location evidence="2">Membrane</location>
        <topology evidence="2">Multi-pass membrane protein</topology>
    </subcellularLocation>
    <subcellularLocation>
        <location evidence="1">Nucleus</location>
    </subcellularLocation>
</comment>
<evidence type="ECO:0000256" key="3">
    <source>
        <dbReference type="ARBA" id="ARBA00004496"/>
    </source>
</evidence>
<feature type="region of interest" description="Disordered" evidence="10">
    <location>
        <begin position="52"/>
        <end position="141"/>
    </location>
</feature>
<dbReference type="Pfam" id="PF00240">
    <property type="entry name" value="ubiquitin"/>
    <property type="match status" value="1"/>
</dbReference>
<evidence type="ECO:0000256" key="11">
    <source>
        <dbReference type="SAM" id="Phobius"/>
    </source>
</evidence>
<dbReference type="InterPro" id="IPR000626">
    <property type="entry name" value="Ubiquitin-like_dom"/>
</dbReference>
<sequence length="291" mass="31195">MALIEGVGDEVTVLFGLLALLLVVALAWFSTRTGDRAEPLFAASPAGAAAAGQLPEGEPLEREAAAAVAAAAAMEEEEEEDQPPDRSAKGGRRPSTGQVVPDGREGAVAGALLRPKRDPGLPQSPLPAPVDRNTESSPPRDDAIILRLKFLNDTERLARVRPEDTVGTLKRAHFPGQEQLVRLIYQGQLLRDDSQTLAALHLTHNSVVHCHISQHRPGVVPAGVPPGAAHVDATHAALNMGSLMVPLFVLMLGTLWYFQLQYRHVFTATATTCLAGLTLVFSFVAFAMYRR</sequence>
<feature type="domain" description="Ubiquitin-like" evidence="12">
    <location>
        <begin position="144"/>
        <end position="217"/>
    </location>
</feature>
<keyword evidence="4" id="KW-0963">Cytoplasm</keyword>
<evidence type="ECO:0000313" key="14">
    <source>
        <dbReference type="RefSeq" id="XP_072858736.1"/>
    </source>
</evidence>
<dbReference type="Proteomes" id="UP001652642">
    <property type="component" value="Chromosome 6"/>
</dbReference>
<evidence type="ECO:0000313" key="13">
    <source>
        <dbReference type="Proteomes" id="UP001652642"/>
    </source>
</evidence>
<dbReference type="InterPro" id="IPR040352">
    <property type="entry name" value="TMUB1/2"/>
</dbReference>
<dbReference type="Gene3D" id="3.10.20.90">
    <property type="entry name" value="Phosphatidylinositol 3-kinase Catalytic Subunit, Chain A, domain 1"/>
    <property type="match status" value="1"/>
</dbReference>
<keyword evidence="13" id="KW-1185">Reference proteome</keyword>
<proteinExistence type="predicted"/>
<evidence type="ECO:0000256" key="9">
    <source>
        <dbReference type="ARBA" id="ARBA00039931"/>
    </source>
</evidence>
<dbReference type="PROSITE" id="PS50053">
    <property type="entry name" value="UBIQUITIN_2"/>
    <property type="match status" value="1"/>
</dbReference>
<keyword evidence="8" id="KW-0539">Nucleus</keyword>
<organism evidence="13 14">
    <name type="scientific">Pogona vitticeps</name>
    <name type="common">central bearded dragon</name>
    <dbReference type="NCBI Taxonomy" id="103695"/>
    <lineage>
        <taxon>Eukaryota</taxon>
        <taxon>Metazoa</taxon>
        <taxon>Chordata</taxon>
        <taxon>Craniata</taxon>
        <taxon>Vertebrata</taxon>
        <taxon>Euteleostomi</taxon>
        <taxon>Lepidosauria</taxon>
        <taxon>Squamata</taxon>
        <taxon>Bifurcata</taxon>
        <taxon>Unidentata</taxon>
        <taxon>Episquamata</taxon>
        <taxon>Toxicofera</taxon>
        <taxon>Iguania</taxon>
        <taxon>Acrodonta</taxon>
        <taxon>Agamidae</taxon>
        <taxon>Amphibolurinae</taxon>
        <taxon>Pogona</taxon>
    </lineage>
</organism>
<evidence type="ECO:0000256" key="5">
    <source>
        <dbReference type="ARBA" id="ARBA00022692"/>
    </source>
</evidence>
<protein>
    <recommendedName>
        <fullName evidence="9">Transmembrane and ubiquitin-like domain-containing protein 1</fullName>
    </recommendedName>
</protein>
<name>A0ABM5GM79_9SAUR</name>